<keyword evidence="5 8" id="KW-0472">Membrane</keyword>
<dbReference type="GO" id="GO:0050909">
    <property type="term" value="P:sensory perception of taste"/>
    <property type="evidence" value="ECO:0007669"/>
    <property type="project" value="InterPro"/>
</dbReference>
<dbReference type="PANTHER" id="PTHR21143">
    <property type="entry name" value="INVERTEBRATE GUSTATORY RECEPTOR"/>
    <property type="match status" value="1"/>
</dbReference>
<evidence type="ECO:0000256" key="3">
    <source>
        <dbReference type="ARBA" id="ARBA00022692"/>
    </source>
</evidence>
<evidence type="ECO:0000313" key="9">
    <source>
        <dbReference type="RefSeq" id="XP_028146168.1"/>
    </source>
</evidence>
<dbReference type="InParanoid" id="A0A6P7GLR8"/>
<keyword evidence="3 8" id="KW-0812">Transmembrane</keyword>
<evidence type="ECO:0000256" key="4">
    <source>
        <dbReference type="ARBA" id="ARBA00022989"/>
    </source>
</evidence>
<evidence type="ECO:0000256" key="1">
    <source>
        <dbReference type="ARBA" id="ARBA00004651"/>
    </source>
</evidence>
<dbReference type="AlphaFoldDB" id="A0A6P7GLR8"/>
<dbReference type="GO" id="GO:0005886">
    <property type="term" value="C:plasma membrane"/>
    <property type="evidence" value="ECO:0007669"/>
    <property type="project" value="UniProtKB-SubCell"/>
</dbReference>
<name>A0A6P7GLR8_DIAVI</name>
<protein>
    <submittedName>
        <fullName evidence="9">Uncharacterized protein LOC114339696</fullName>
    </submittedName>
</protein>
<dbReference type="RefSeq" id="XP_028146168.1">
    <property type="nucleotide sequence ID" value="XM_028290367.1"/>
</dbReference>
<accession>A0A6P7GLR8</accession>
<dbReference type="GO" id="GO:0007635">
    <property type="term" value="P:chemosensory behavior"/>
    <property type="evidence" value="ECO:0007669"/>
    <property type="project" value="TreeGrafter"/>
</dbReference>
<keyword evidence="2" id="KW-1003">Cell membrane</keyword>
<sequence length="117" mass="13151">MYTVSSCISNQKNPFENILINLSYASHGFIIIVFSVVVILSCDRVEKKANDLIRTCIYIQATTGDENAMALAKLAQDLQPKFSAAGFFEINQRILPTFFSNLSTYLIIILQFKFSSL</sequence>
<dbReference type="GO" id="GO:0030424">
    <property type="term" value="C:axon"/>
    <property type="evidence" value="ECO:0007669"/>
    <property type="project" value="TreeGrafter"/>
</dbReference>
<dbReference type="GO" id="GO:0043025">
    <property type="term" value="C:neuronal cell body"/>
    <property type="evidence" value="ECO:0007669"/>
    <property type="project" value="TreeGrafter"/>
</dbReference>
<dbReference type="GO" id="GO:0030425">
    <property type="term" value="C:dendrite"/>
    <property type="evidence" value="ECO:0007669"/>
    <property type="project" value="TreeGrafter"/>
</dbReference>
<evidence type="ECO:0000256" key="5">
    <source>
        <dbReference type="ARBA" id="ARBA00023136"/>
    </source>
</evidence>
<dbReference type="PANTHER" id="PTHR21143:SF104">
    <property type="entry name" value="GUSTATORY RECEPTOR 8A-RELATED"/>
    <property type="match status" value="1"/>
</dbReference>
<evidence type="ECO:0000256" key="7">
    <source>
        <dbReference type="ARBA" id="ARBA00023224"/>
    </source>
</evidence>
<dbReference type="Pfam" id="PF08395">
    <property type="entry name" value="7tm_7"/>
    <property type="match status" value="1"/>
</dbReference>
<gene>
    <name evidence="9" type="primary">LOC114339696</name>
</gene>
<keyword evidence="7" id="KW-0807">Transducer</keyword>
<proteinExistence type="predicted"/>
<dbReference type="GO" id="GO:0008049">
    <property type="term" value="P:male courtship behavior"/>
    <property type="evidence" value="ECO:0007669"/>
    <property type="project" value="TreeGrafter"/>
</dbReference>
<keyword evidence="4 8" id="KW-1133">Transmembrane helix</keyword>
<evidence type="ECO:0000256" key="2">
    <source>
        <dbReference type="ARBA" id="ARBA00022475"/>
    </source>
</evidence>
<comment type="subcellular location">
    <subcellularLocation>
        <location evidence="1">Cell membrane</location>
        <topology evidence="1">Multi-pass membrane protein</topology>
    </subcellularLocation>
</comment>
<reference evidence="9" key="1">
    <citation type="submission" date="2025-08" db="UniProtKB">
        <authorList>
            <consortium name="RefSeq"/>
        </authorList>
    </citation>
    <scope>IDENTIFICATION</scope>
    <source>
        <tissue evidence="9">Whole insect</tissue>
    </source>
</reference>
<dbReference type="InterPro" id="IPR013604">
    <property type="entry name" value="7TM_chemorcpt"/>
</dbReference>
<dbReference type="FunCoup" id="A0A6P7GLR8">
    <property type="interactions" value="19"/>
</dbReference>
<dbReference type="GO" id="GO:0007165">
    <property type="term" value="P:signal transduction"/>
    <property type="evidence" value="ECO:0007669"/>
    <property type="project" value="UniProtKB-KW"/>
</dbReference>
<keyword evidence="6" id="KW-0675">Receptor</keyword>
<feature type="transmembrane region" description="Helical" evidence="8">
    <location>
        <begin position="18"/>
        <end position="40"/>
    </location>
</feature>
<organism evidence="9">
    <name type="scientific">Diabrotica virgifera virgifera</name>
    <name type="common">western corn rootworm</name>
    <dbReference type="NCBI Taxonomy" id="50390"/>
    <lineage>
        <taxon>Eukaryota</taxon>
        <taxon>Metazoa</taxon>
        <taxon>Ecdysozoa</taxon>
        <taxon>Arthropoda</taxon>
        <taxon>Hexapoda</taxon>
        <taxon>Insecta</taxon>
        <taxon>Pterygota</taxon>
        <taxon>Neoptera</taxon>
        <taxon>Endopterygota</taxon>
        <taxon>Coleoptera</taxon>
        <taxon>Polyphaga</taxon>
        <taxon>Cucujiformia</taxon>
        <taxon>Chrysomeloidea</taxon>
        <taxon>Chrysomelidae</taxon>
        <taxon>Galerucinae</taxon>
        <taxon>Diabroticina</taxon>
        <taxon>Diabroticites</taxon>
        <taxon>Diabrotica</taxon>
    </lineage>
</organism>
<evidence type="ECO:0000256" key="8">
    <source>
        <dbReference type="SAM" id="Phobius"/>
    </source>
</evidence>
<evidence type="ECO:0000256" key="6">
    <source>
        <dbReference type="ARBA" id="ARBA00023170"/>
    </source>
</evidence>